<dbReference type="RefSeq" id="WP_406700610.1">
    <property type="nucleotide sequence ID" value="NZ_CP155447.1"/>
</dbReference>
<gene>
    <name evidence="3" type="ORF">V5E97_17575</name>
</gene>
<keyword evidence="2" id="KW-0732">Signal</keyword>
<evidence type="ECO:0000313" key="3">
    <source>
        <dbReference type="EMBL" id="XBH07770.1"/>
    </source>
</evidence>
<name>A0AAU7CRS1_9BACT</name>
<dbReference type="EMBL" id="CP155447">
    <property type="protein sequence ID" value="XBH07770.1"/>
    <property type="molecule type" value="Genomic_DNA"/>
</dbReference>
<accession>A0AAU7CRS1</accession>
<proteinExistence type="predicted"/>
<protein>
    <submittedName>
        <fullName evidence="3">Uncharacterized protein</fullName>
    </submittedName>
</protein>
<dbReference type="AlphaFoldDB" id="A0AAU7CRS1"/>
<organism evidence="3">
    <name type="scientific">Singulisphaera sp. Ch08</name>
    <dbReference type="NCBI Taxonomy" id="3120278"/>
    <lineage>
        <taxon>Bacteria</taxon>
        <taxon>Pseudomonadati</taxon>
        <taxon>Planctomycetota</taxon>
        <taxon>Planctomycetia</taxon>
        <taxon>Isosphaerales</taxon>
        <taxon>Isosphaeraceae</taxon>
        <taxon>Singulisphaera</taxon>
    </lineage>
</organism>
<evidence type="ECO:0000256" key="2">
    <source>
        <dbReference type="SAM" id="SignalP"/>
    </source>
</evidence>
<feature type="chain" id="PRO_5043896423" evidence="2">
    <location>
        <begin position="22"/>
        <end position="120"/>
    </location>
</feature>
<feature type="signal peptide" evidence="2">
    <location>
        <begin position="1"/>
        <end position="21"/>
    </location>
</feature>
<reference evidence="3" key="1">
    <citation type="submission" date="2024-05" db="EMBL/GenBank/DDBJ databases">
        <title>Planctomycetes of the genus Singulisphaera possess chitinolytic capabilities.</title>
        <authorList>
            <person name="Ivanova A."/>
        </authorList>
    </citation>
    <scope>NUCLEOTIDE SEQUENCE</scope>
    <source>
        <strain evidence="3">Ch08T</strain>
    </source>
</reference>
<sequence length="120" mass="12948">MVIPLIATLYAMAWATGCALATPPPQERQFAVADQLHGLRSETNWQRVGFERVVDDPNLAALDEDDDREEVLESIRPSLIIGFDHPVSTSSVATALVSDSDSRGDSPGGRRGPPPRMPPA</sequence>
<feature type="region of interest" description="Disordered" evidence="1">
    <location>
        <begin position="92"/>
        <end position="120"/>
    </location>
</feature>
<evidence type="ECO:0000256" key="1">
    <source>
        <dbReference type="SAM" id="MobiDB-lite"/>
    </source>
</evidence>